<protein>
    <submittedName>
        <fullName evidence="2">Uncharacterized protein</fullName>
    </submittedName>
</protein>
<dbReference type="VEuPathDB" id="FungiDB:P170DRAFT_83456"/>
<organism evidence="2 3">
    <name type="scientific">Aspergillus steynii IBT 23096</name>
    <dbReference type="NCBI Taxonomy" id="1392250"/>
    <lineage>
        <taxon>Eukaryota</taxon>
        <taxon>Fungi</taxon>
        <taxon>Dikarya</taxon>
        <taxon>Ascomycota</taxon>
        <taxon>Pezizomycotina</taxon>
        <taxon>Eurotiomycetes</taxon>
        <taxon>Eurotiomycetidae</taxon>
        <taxon>Eurotiales</taxon>
        <taxon>Aspergillaceae</taxon>
        <taxon>Aspergillus</taxon>
        <taxon>Aspergillus subgen. Circumdati</taxon>
    </lineage>
</organism>
<dbReference type="EMBL" id="MSFO01000002">
    <property type="protein sequence ID" value="PLB51696.1"/>
    <property type="molecule type" value="Genomic_DNA"/>
</dbReference>
<keyword evidence="1" id="KW-0472">Membrane</keyword>
<reference evidence="2 3" key="1">
    <citation type="submission" date="2016-12" db="EMBL/GenBank/DDBJ databases">
        <title>The genomes of Aspergillus section Nigri reveals drivers in fungal speciation.</title>
        <authorList>
            <consortium name="DOE Joint Genome Institute"/>
            <person name="Vesth T.C."/>
            <person name="Nybo J."/>
            <person name="Theobald S."/>
            <person name="Brandl J."/>
            <person name="Frisvad J.C."/>
            <person name="Nielsen K.F."/>
            <person name="Lyhne E.K."/>
            <person name="Kogle M.E."/>
            <person name="Kuo A."/>
            <person name="Riley R."/>
            <person name="Clum A."/>
            <person name="Nolan M."/>
            <person name="Lipzen A."/>
            <person name="Salamov A."/>
            <person name="Henrissat B."/>
            <person name="Wiebenga A."/>
            <person name="De Vries R.P."/>
            <person name="Grigoriev I.V."/>
            <person name="Mortensen U.H."/>
            <person name="Andersen M.R."/>
            <person name="Baker S.E."/>
        </authorList>
    </citation>
    <scope>NUCLEOTIDE SEQUENCE [LARGE SCALE GENOMIC DNA]</scope>
    <source>
        <strain evidence="2 3">IBT 23096</strain>
    </source>
</reference>
<keyword evidence="1" id="KW-0812">Transmembrane</keyword>
<evidence type="ECO:0000313" key="2">
    <source>
        <dbReference type="EMBL" id="PLB51696.1"/>
    </source>
</evidence>
<sequence>MTIYLFHCVPSRVFLFFCLFFFFSFFLGTVVFALMISFLFYSYPIFWVVLVDSFPVVAFAVSYTFLPLFPLSLPNPRALACCHSVRLIV</sequence>
<name>A0A2I2GFN8_9EURO</name>
<dbReference type="GeneID" id="36563112"/>
<keyword evidence="3" id="KW-1185">Reference proteome</keyword>
<evidence type="ECO:0000256" key="1">
    <source>
        <dbReference type="SAM" id="Phobius"/>
    </source>
</evidence>
<dbReference type="RefSeq" id="XP_024706998.1">
    <property type="nucleotide sequence ID" value="XM_024855405.1"/>
</dbReference>
<feature type="transmembrane region" description="Helical" evidence="1">
    <location>
        <begin position="12"/>
        <end position="39"/>
    </location>
</feature>
<evidence type="ECO:0000313" key="3">
    <source>
        <dbReference type="Proteomes" id="UP000234275"/>
    </source>
</evidence>
<comment type="caution">
    <text evidence="2">The sequence shown here is derived from an EMBL/GenBank/DDBJ whole genome shotgun (WGS) entry which is preliminary data.</text>
</comment>
<dbReference type="Proteomes" id="UP000234275">
    <property type="component" value="Unassembled WGS sequence"/>
</dbReference>
<accession>A0A2I2GFN8</accession>
<proteinExistence type="predicted"/>
<dbReference type="AlphaFoldDB" id="A0A2I2GFN8"/>
<feature type="transmembrane region" description="Helical" evidence="1">
    <location>
        <begin position="45"/>
        <end position="69"/>
    </location>
</feature>
<gene>
    <name evidence="2" type="ORF">P170DRAFT_83456</name>
</gene>
<keyword evidence="1" id="KW-1133">Transmembrane helix</keyword>